<accession>A0A9W6G0F8</accession>
<feature type="domain" description="Haemolysin activator HlyB C-terminal" evidence="6">
    <location>
        <begin position="204"/>
        <end position="494"/>
    </location>
</feature>
<keyword evidence="1" id="KW-0472">Membrane</keyword>
<evidence type="ECO:0000256" key="3">
    <source>
        <dbReference type="ARBA" id="ARBA00023237"/>
    </source>
</evidence>
<keyword evidence="1" id="KW-1134">Transmembrane beta strand</keyword>
<dbReference type="InterPro" id="IPR005565">
    <property type="entry name" value="Hemolysn_activator_HlyB_C"/>
</dbReference>
<dbReference type="InterPro" id="IPR051544">
    <property type="entry name" value="TPS_OM_transporter"/>
</dbReference>
<dbReference type="GO" id="GO:0008320">
    <property type="term" value="F:protein transmembrane transporter activity"/>
    <property type="evidence" value="ECO:0007669"/>
    <property type="project" value="TreeGrafter"/>
</dbReference>
<feature type="region of interest" description="Disordered" evidence="4">
    <location>
        <begin position="26"/>
        <end position="56"/>
    </location>
</feature>
<keyword evidence="5" id="KW-0732">Signal</keyword>
<name>A0A9W6G0F8_9BACT</name>
<dbReference type="Gene3D" id="2.40.160.50">
    <property type="entry name" value="membrane protein fhac: a member of the omp85/tpsb transporter family"/>
    <property type="match status" value="1"/>
</dbReference>
<dbReference type="PANTHER" id="PTHR34597">
    <property type="entry name" value="SLR1661 PROTEIN"/>
    <property type="match status" value="1"/>
</dbReference>
<dbReference type="GO" id="GO:0098046">
    <property type="term" value="C:type V protein secretion system complex"/>
    <property type="evidence" value="ECO:0007669"/>
    <property type="project" value="TreeGrafter"/>
</dbReference>
<gene>
    <name evidence="8" type="ORF">GHYDROH2_17170</name>
</gene>
<dbReference type="Pfam" id="PF08479">
    <property type="entry name" value="POTRA_2"/>
    <property type="match status" value="1"/>
</dbReference>
<evidence type="ECO:0000256" key="1">
    <source>
        <dbReference type="ARBA" id="ARBA00022452"/>
    </source>
</evidence>
<keyword evidence="9" id="KW-1185">Reference proteome</keyword>
<proteinExistence type="predicted"/>
<evidence type="ECO:0008006" key="10">
    <source>
        <dbReference type="Google" id="ProtNLM"/>
    </source>
</evidence>
<dbReference type="Pfam" id="PF03865">
    <property type="entry name" value="ShlB"/>
    <property type="match status" value="1"/>
</dbReference>
<keyword evidence="3" id="KW-0998">Cell outer membrane</keyword>
<feature type="domain" description="Polypeptide-transport-associated ShlB-type" evidence="7">
    <location>
        <begin position="65"/>
        <end position="139"/>
    </location>
</feature>
<evidence type="ECO:0000313" key="9">
    <source>
        <dbReference type="Proteomes" id="UP001144352"/>
    </source>
</evidence>
<reference evidence="8" key="1">
    <citation type="submission" date="2022-12" db="EMBL/GenBank/DDBJ databases">
        <title>Reference genome sequencing for broad-spectrum identification of bacterial and archaeal isolates by mass spectrometry.</title>
        <authorList>
            <person name="Sekiguchi Y."/>
            <person name="Tourlousse D.M."/>
        </authorList>
    </citation>
    <scope>NUCLEOTIDE SEQUENCE</scope>
    <source>
        <strain evidence="8">H2</strain>
    </source>
</reference>
<dbReference type="AlphaFoldDB" id="A0A9W6G0F8"/>
<evidence type="ECO:0000259" key="6">
    <source>
        <dbReference type="Pfam" id="PF03865"/>
    </source>
</evidence>
<keyword evidence="2" id="KW-0812">Transmembrane</keyword>
<dbReference type="EMBL" id="BSDS01000001">
    <property type="protein sequence ID" value="GLI38216.1"/>
    <property type="molecule type" value="Genomic_DNA"/>
</dbReference>
<evidence type="ECO:0000313" key="8">
    <source>
        <dbReference type="EMBL" id="GLI38216.1"/>
    </source>
</evidence>
<evidence type="ECO:0000256" key="4">
    <source>
        <dbReference type="SAM" id="MobiDB-lite"/>
    </source>
</evidence>
<protein>
    <recommendedName>
        <fullName evidence="10">ShlB/FhaC/HecB family hemolysin secretion/activation protein</fullName>
    </recommendedName>
</protein>
<dbReference type="RefSeq" id="WP_214186038.1">
    <property type="nucleotide sequence ID" value="NZ_BSDS01000001.1"/>
</dbReference>
<comment type="caution">
    <text evidence="8">The sequence shown here is derived from an EMBL/GenBank/DDBJ whole genome shotgun (WGS) entry which is preliminary data.</text>
</comment>
<organism evidence="8 9">
    <name type="scientific">Geobacter hydrogenophilus</name>
    <dbReference type="NCBI Taxonomy" id="40983"/>
    <lineage>
        <taxon>Bacteria</taxon>
        <taxon>Pseudomonadati</taxon>
        <taxon>Thermodesulfobacteriota</taxon>
        <taxon>Desulfuromonadia</taxon>
        <taxon>Geobacterales</taxon>
        <taxon>Geobacteraceae</taxon>
        <taxon>Geobacter</taxon>
    </lineage>
</organism>
<dbReference type="InterPro" id="IPR013686">
    <property type="entry name" value="Polypept-transport_assoc_ShlB"/>
</dbReference>
<sequence length="565" mass="60948">MKPSSAGALVLPFLMFFSAAQAAPPDAGQLLREQQPQRQLPRQLPTPEAEKERPPLADSGVRVAVKGFTFSDIGGLATESELQSLVADAVGKSLSFGELQGLAAKVTAYLKGKGWFLAKAYLPKQDVTGGIIEIAVIQGKSDGLVIKRDKSARIKDESIRGIAQKSVRHGQPINEPCLERSALLINDLPGVAAKASLAPGSAPGTTSVQLDVSEGPLLSGAIWGDNQGNRYTGAWRGNGLLTINDPLRYGDQLSLLMTGAEGLTQGRAGYIFPLASNGLKGNLTYTGMHYEIVEGETAGLRQEGDSHTIDAGLSYPILRSRTANVTASIGYEFKKLMDSISDVDSRDKTLHSGTISFLGNKYDTFLGGGYTTWNAGVTTGTMDEKIADIAITKTEGRYTRFNVGLARLQRLAERTTLNLSYSAQLSLDNLDSSEKFYLGGPYGVRAYPVGEAGGDEGHLFNLDLRYDLPLPASVGLLQLNGFYDAGWVRLHKETWPNSITTISNRNDYWLQGAGLGLTYAYSGRMSLKATWAHTIGDNDGRSTDGRDADGRSDDNRFWLQAMLFF</sequence>
<feature type="compositionally biased region" description="Low complexity" evidence="4">
    <location>
        <begin position="29"/>
        <end position="45"/>
    </location>
</feature>
<dbReference type="GO" id="GO:0046819">
    <property type="term" value="P:protein secretion by the type V secretion system"/>
    <property type="evidence" value="ECO:0007669"/>
    <property type="project" value="TreeGrafter"/>
</dbReference>
<feature type="signal peptide" evidence="5">
    <location>
        <begin position="1"/>
        <end position="22"/>
    </location>
</feature>
<dbReference type="Gene3D" id="3.10.20.310">
    <property type="entry name" value="membrane protein fhac"/>
    <property type="match status" value="1"/>
</dbReference>
<feature type="chain" id="PRO_5040774246" description="ShlB/FhaC/HecB family hemolysin secretion/activation protein" evidence="5">
    <location>
        <begin position="23"/>
        <end position="565"/>
    </location>
</feature>
<evidence type="ECO:0000256" key="5">
    <source>
        <dbReference type="SAM" id="SignalP"/>
    </source>
</evidence>
<evidence type="ECO:0000256" key="2">
    <source>
        <dbReference type="ARBA" id="ARBA00022692"/>
    </source>
</evidence>
<dbReference type="Proteomes" id="UP001144352">
    <property type="component" value="Unassembled WGS sequence"/>
</dbReference>
<dbReference type="PANTHER" id="PTHR34597:SF1">
    <property type="entry name" value="HEME_HEMOPEXIN TRANSPORTER PROTEIN HUXB"/>
    <property type="match status" value="1"/>
</dbReference>
<evidence type="ECO:0000259" key="7">
    <source>
        <dbReference type="Pfam" id="PF08479"/>
    </source>
</evidence>